<dbReference type="RefSeq" id="WP_098038754.1">
    <property type="nucleotide sequence ID" value="NZ_CWGJ01000025.1"/>
</dbReference>
<dbReference type="PANTHER" id="PTHR45339:SF1">
    <property type="entry name" value="HYBRID SIGNAL TRANSDUCTION HISTIDINE KINASE J"/>
    <property type="match status" value="1"/>
</dbReference>
<dbReference type="GO" id="GO:0000160">
    <property type="term" value="P:phosphorelay signal transduction system"/>
    <property type="evidence" value="ECO:0007669"/>
    <property type="project" value="UniProtKB-KW"/>
</dbReference>
<dbReference type="PANTHER" id="PTHR45339">
    <property type="entry name" value="HYBRID SIGNAL TRANSDUCTION HISTIDINE KINASE J"/>
    <property type="match status" value="1"/>
</dbReference>
<dbReference type="PROSITE" id="PS50110">
    <property type="entry name" value="RESPONSE_REGULATORY"/>
    <property type="match status" value="1"/>
</dbReference>
<keyword evidence="2" id="KW-0902">Two-component regulatory system</keyword>
<proteinExistence type="predicted"/>
<dbReference type="OrthoDB" id="9790669at2"/>
<dbReference type="AlphaFoldDB" id="A0A0H5DQR9"/>
<dbReference type="EMBL" id="CWGJ01000025">
    <property type="protein sequence ID" value="CRX38892.1"/>
    <property type="molecule type" value="Genomic_DNA"/>
</dbReference>
<organism evidence="5 6">
    <name type="scientific">Estrella lausannensis</name>
    <dbReference type="NCBI Taxonomy" id="483423"/>
    <lineage>
        <taxon>Bacteria</taxon>
        <taxon>Pseudomonadati</taxon>
        <taxon>Chlamydiota</taxon>
        <taxon>Chlamydiia</taxon>
        <taxon>Parachlamydiales</taxon>
        <taxon>Candidatus Criblamydiaceae</taxon>
        <taxon>Estrella</taxon>
    </lineage>
</organism>
<keyword evidence="1 3" id="KW-0597">Phosphoprotein</keyword>
<reference evidence="6" key="1">
    <citation type="submission" date="2015-06" db="EMBL/GenBank/DDBJ databases">
        <authorList>
            <person name="Bertelli C."/>
        </authorList>
    </citation>
    <scope>NUCLEOTIDE SEQUENCE [LARGE SCALE GENOMIC DNA]</scope>
    <source>
        <strain evidence="6">CRIB-30</strain>
    </source>
</reference>
<dbReference type="InterPro" id="IPR011006">
    <property type="entry name" value="CheY-like_superfamily"/>
</dbReference>
<gene>
    <name evidence="5" type="ORF">ELAC_1564</name>
</gene>
<sequence>MKRITAKFDAHILVVEDYLLNAEVIKEILEIMGCVVDVADSGMAALELLKERDYNVIFMDIQMPVMDGLATTREIKKLPGKKAQIPIVALTANALRGDREKYLAEGMDDFVSKPLTSSDLERVLVKFVTGNKIS</sequence>
<evidence type="ECO:0000259" key="4">
    <source>
        <dbReference type="PROSITE" id="PS50110"/>
    </source>
</evidence>
<dbReference type="SMART" id="SM00448">
    <property type="entry name" value="REC"/>
    <property type="match status" value="1"/>
</dbReference>
<name>A0A0H5DQR9_9BACT</name>
<evidence type="ECO:0000256" key="1">
    <source>
        <dbReference type="ARBA" id="ARBA00022553"/>
    </source>
</evidence>
<feature type="modified residue" description="4-aspartylphosphate" evidence="3">
    <location>
        <position position="60"/>
    </location>
</feature>
<dbReference type="InterPro" id="IPR001789">
    <property type="entry name" value="Sig_transdc_resp-reg_receiver"/>
</dbReference>
<protein>
    <submittedName>
        <fullName evidence="5">Two-component system, response regulator</fullName>
    </submittedName>
</protein>
<evidence type="ECO:0000256" key="3">
    <source>
        <dbReference type="PROSITE-ProRule" id="PRU00169"/>
    </source>
</evidence>
<dbReference type="Proteomes" id="UP000220251">
    <property type="component" value="Unassembled WGS sequence"/>
</dbReference>
<dbReference type="Gene3D" id="3.40.50.2300">
    <property type="match status" value="1"/>
</dbReference>
<keyword evidence="6" id="KW-1185">Reference proteome</keyword>
<dbReference type="Pfam" id="PF00072">
    <property type="entry name" value="Response_reg"/>
    <property type="match status" value="1"/>
</dbReference>
<dbReference type="CDD" id="cd17546">
    <property type="entry name" value="REC_hyHK_CKI1_RcsC-like"/>
    <property type="match status" value="1"/>
</dbReference>
<evidence type="ECO:0000313" key="6">
    <source>
        <dbReference type="Proteomes" id="UP000220251"/>
    </source>
</evidence>
<feature type="domain" description="Response regulatory" evidence="4">
    <location>
        <begin position="11"/>
        <end position="128"/>
    </location>
</feature>
<dbReference type="SUPFAM" id="SSF52172">
    <property type="entry name" value="CheY-like"/>
    <property type="match status" value="1"/>
</dbReference>
<accession>A0A0H5DQR9</accession>
<evidence type="ECO:0000313" key="5">
    <source>
        <dbReference type="EMBL" id="CRX38892.1"/>
    </source>
</evidence>
<evidence type="ECO:0000256" key="2">
    <source>
        <dbReference type="ARBA" id="ARBA00023012"/>
    </source>
</evidence>